<protein>
    <recommendedName>
        <fullName evidence="3">Lipoprotein</fullName>
    </recommendedName>
</protein>
<accession>A0A0X8G7T1</accession>
<evidence type="ECO:0000313" key="2">
    <source>
        <dbReference type="Proteomes" id="UP000059672"/>
    </source>
</evidence>
<proteinExistence type="predicted"/>
<dbReference type="STRING" id="1622118.Lupro_10100"/>
<dbReference type="EMBL" id="CP013355">
    <property type="protein sequence ID" value="AMC11594.1"/>
    <property type="molecule type" value="Genomic_DNA"/>
</dbReference>
<dbReference type="PROSITE" id="PS51257">
    <property type="entry name" value="PROKAR_LIPOPROTEIN"/>
    <property type="match status" value="1"/>
</dbReference>
<evidence type="ECO:0008006" key="3">
    <source>
        <dbReference type="Google" id="ProtNLM"/>
    </source>
</evidence>
<sequence>MKYLYSFLLIFLFLIFSCNNSKKMQEGTKNSDSLKISLDYRIVSRLGETLIPKAKKAISDWKEYRNVDKFILKYYNISNMEALQNARELSELIKQMKDSIRVEQLKQPSVIARLNVLHNEALRLADMATIHTISNEEVKNEVEKIVEIYSAVNSKINTIYKVAAIQKSLEVDTESPVEIEKKQKPIKKYKKYTNRIIPPKKTKQ</sequence>
<dbReference type="AlphaFoldDB" id="A0A0X8G7T1"/>
<reference evidence="2" key="1">
    <citation type="submission" date="2015-12" db="EMBL/GenBank/DDBJ databases">
        <title>Complete genome sequence of Lutibacter profundus strain LP1.</title>
        <authorList>
            <person name="Wissuwa J."/>
            <person name="Le Moine Bauer S."/>
            <person name="Stokke R."/>
            <person name="Dahle H."/>
            <person name="Steen I.H."/>
        </authorList>
    </citation>
    <scope>NUCLEOTIDE SEQUENCE [LARGE SCALE GENOMIC DNA]</scope>
    <source>
        <strain evidence="2">LP1</strain>
    </source>
</reference>
<keyword evidence="2" id="KW-1185">Reference proteome</keyword>
<dbReference type="KEGG" id="lut:Lupro_10100"/>
<dbReference type="Proteomes" id="UP000059672">
    <property type="component" value="Chromosome"/>
</dbReference>
<reference evidence="1 2" key="2">
    <citation type="journal article" date="2016" name="Int. J. Syst. Evol. Microbiol.">
        <title>Lutibacter profundi sp. nov., isolated from a deep-sea hydrothermal system on the Arctic Mid-Ocean Ridge and emended description of the genus Lutibacter.</title>
        <authorList>
            <person name="Le Moine Bauer S."/>
            <person name="Roalkvam I."/>
            <person name="Steen I.H."/>
            <person name="Dahle H."/>
        </authorList>
    </citation>
    <scope>NUCLEOTIDE SEQUENCE [LARGE SCALE GENOMIC DNA]</scope>
    <source>
        <strain evidence="1 2">LP1</strain>
    </source>
</reference>
<name>A0A0X8G7T1_9FLAO</name>
<organism evidence="1 2">
    <name type="scientific">Lutibacter profundi</name>
    <dbReference type="NCBI Taxonomy" id="1622118"/>
    <lineage>
        <taxon>Bacteria</taxon>
        <taxon>Pseudomonadati</taxon>
        <taxon>Bacteroidota</taxon>
        <taxon>Flavobacteriia</taxon>
        <taxon>Flavobacteriales</taxon>
        <taxon>Flavobacteriaceae</taxon>
        <taxon>Lutibacter</taxon>
    </lineage>
</organism>
<gene>
    <name evidence="1" type="ORF">Lupro_10100</name>
</gene>
<evidence type="ECO:0000313" key="1">
    <source>
        <dbReference type="EMBL" id="AMC11594.1"/>
    </source>
</evidence>